<evidence type="ECO:0000256" key="3">
    <source>
        <dbReference type="ARBA" id="ARBA00022723"/>
    </source>
</evidence>
<dbReference type="Gene3D" id="3.40.830.10">
    <property type="entry name" value="LigB-like"/>
    <property type="match status" value="2"/>
</dbReference>
<keyword evidence="5" id="KW-0560">Oxidoreductase</keyword>
<feature type="domain" description="Extradiol ring-cleavage dioxygenase class III enzyme subunit B" evidence="6">
    <location>
        <begin position="276"/>
        <end position="441"/>
    </location>
</feature>
<proteinExistence type="inferred from homology"/>
<dbReference type="GO" id="GO:0008270">
    <property type="term" value="F:zinc ion binding"/>
    <property type="evidence" value="ECO:0007669"/>
    <property type="project" value="InterPro"/>
</dbReference>
<dbReference type="OrthoDB" id="7396853at2759"/>
<dbReference type="GeneID" id="19944823"/>
<dbReference type="GO" id="GO:0008198">
    <property type="term" value="F:ferrous iron binding"/>
    <property type="evidence" value="ECO:0007669"/>
    <property type="project" value="InterPro"/>
</dbReference>
<keyword evidence="3" id="KW-0479">Metal-binding</keyword>
<sequence length="457" mass="50094">MTSKRAGAIFVNHGAGPLPLLRPVSDPDHGSTRRFMEVDTPKLLGLEDAATRPRAIVVVSAHWQDDRIQISSGASHDLLYDYYNFPDEAYKVTYKAPGSPEIAQKIHALLAQASIPSNLDPTRGWDHGTFVPMKLIRPQQDIPIVQVSVVAGWDPVLHFKIGQVLSVLRNENIAIIGSGMSFHPNWGTPVTPETEDHARAFIRELTSAVLQPSIVARGDALAKWDALPFARECHQKDEHLIPLMVVAGAGGEGSAQAFDVHKGMYEAFAWTSFPRQAYEISYKAPGSPAIAQKIHQLLSEANIESRLDPTRGWDHGTFVPMKLIHPDEDIPIIQVSVVAGLDPVHHFKIGQVLSVLRNKNIAIVGSGATFHPSRSVVDSKRRARKFNAALTEAALETSVAGRREALKRWATLPHARDCHQREEHLIPLMVVAGAGGVDKGNAFDVDDGVYTSFAWRG</sequence>
<dbReference type="EMBL" id="JH767141">
    <property type="protein sequence ID" value="EQC38384.1"/>
    <property type="molecule type" value="Genomic_DNA"/>
</dbReference>
<feature type="domain" description="Extradiol ring-cleavage dioxygenase class III enzyme subunit B" evidence="6">
    <location>
        <begin position="50"/>
        <end position="256"/>
    </location>
</feature>
<reference evidence="7 8" key="1">
    <citation type="submission" date="2012-04" db="EMBL/GenBank/DDBJ databases">
        <title>The Genome Sequence of Saprolegnia declina VS20.</title>
        <authorList>
            <consortium name="The Broad Institute Genome Sequencing Platform"/>
            <person name="Russ C."/>
            <person name="Nusbaum C."/>
            <person name="Tyler B."/>
            <person name="van West P."/>
            <person name="Dieguez-Uribeondo J."/>
            <person name="de Bruijn I."/>
            <person name="Tripathy S."/>
            <person name="Jiang R."/>
            <person name="Young S.K."/>
            <person name="Zeng Q."/>
            <person name="Gargeya S."/>
            <person name="Fitzgerald M."/>
            <person name="Haas B."/>
            <person name="Abouelleil A."/>
            <person name="Alvarado L."/>
            <person name="Arachchi H.M."/>
            <person name="Berlin A."/>
            <person name="Chapman S.B."/>
            <person name="Goldberg J."/>
            <person name="Griggs A."/>
            <person name="Gujja S."/>
            <person name="Hansen M."/>
            <person name="Howarth C."/>
            <person name="Imamovic A."/>
            <person name="Larimer J."/>
            <person name="McCowen C."/>
            <person name="Montmayeur A."/>
            <person name="Murphy C."/>
            <person name="Neiman D."/>
            <person name="Pearson M."/>
            <person name="Priest M."/>
            <person name="Roberts A."/>
            <person name="Saif S."/>
            <person name="Shea T."/>
            <person name="Sisk P."/>
            <person name="Sykes S."/>
            <person name="Wortman J."/>
            <person name="Nusbaum C."/>
            <person name="Birren B."/>
        </authorList>
    </citation>
    <scope>NUCLEOTIDE SEQUENCE [LARGE SCALE GENOMIC DNA]</scope>
    <source>
        <strain evidence="7 8">VS20</strain>
    </source>
</reference>
<evidence type="ECO:0000313" key="8">
    <source>
        <dbReference type="Proteomes" id="UP000030762"/>
    </source>
</evidence>
<keyword evidence="8" id="KW-1185">Reference proteome</keyword>
<dbReference type="RefSeq" id="XP_008607976.1">
    <property type="nucleotide sequence ID" value="XM_008609754.1"/>
</dbReference>
<evidence type="ECO:0000256" key="2">
    <source>
        <dbReference type="ARBA" id="ARBA00007581"/>
    </source>
</evidence>
<evidence type="ECO:0000256" key="5">
    <source>
        <dbReference type="ARBA" id="ARBA00023002"/>
    </source>
</evidence>
<dbReference type="SUPFAM" id="SSF53213">
    <property type="entry name" value="LigB-like"/>
    <property type="match status" value="2"/>
</dbReference>
<dbReference type="CDD" id="cd07363">
    <property type="entry name" value="45_DOPA_Dioxygenase"/>
    <property type="match status" value="2"/>
</dbReference>
<evidence type="ECO:0000256" key="1">
    <source>
        <dbReference type="ARBA" id="ARBA00001947"/>
    </source>
</evidence>
<accession>T0QK40</accession>
<gene>
    <name evidence="7" type="ORF">SDRG_04096</name>
</gene>
<dbReference type="VEuPathDB" id="FungiDB:SDRG_04096"/>
<dbReference type="eggNOG" id="ENOG502QS66">
    <property type="taxonomic scope" value="Eukaryota"/>
</dbReference>
<dbReference type="STRING" id="1156394.T0QK40"/>
<dbReference type="GO" id="GO:0016702">
    <property type="term" value="F:oxidoreductase activity, acting on single donors with incorporation of molecular oxygen, incorporation of two atoms of oxygen"/>
    <property type="evidence" value="ECO:0007669"/>
    <property type="project" value="UniProtKB-ARBA"/>
</dbReference>
<evidence type="ECO:0000259" key="6">
    <source>
        <dbReference type="Pfam" id="PF02900"/>
    </source>
</evidence>
<organism evidence="7 8">
    <name type="scientific">Saprolegnia diclina (strain VS20)</name>
    <dbReference type="NCBI Taxonomy" id="1156394"/>
    <lineage>
        <taxon>Eukaryota</taxon>
        <taxon>Sar</taxon>
        <taxon>Stramenopiles</taxon>
        <taxon>Oomycota</taxon>
        <taxon>Saprolegniomycetes</taxon>
        <taxon>Saprolegniales</taxon>
        <taxon>Saprolegniaceae</taxon>
        <taxon>Saprolegnia</taxon>
    </lineage>
</organism>
<comment type="cofactor">
    <cofactor evidence="1">
        <name>Zn(2+)</name>
        <dbReference type="ChEBI" id="CHEBI:29105"/>
    </cofactor>
</comment>
<dbReference type="Pfam" id="PF02900">
    <property type="entry name" value="LigB"/>
    <property type="match status" value="2"/>
</dbReference>
<dbReference type="InterPro" id="IPR004183">
    <property type="entry name" value="Xdiol_dOase_suB"/>
</dbReference>
<evidence type="ECO:0000313" key="7">
    <source>
        <dbReference type="EMBL" id="EQC38384.1"/>
    </source>
</evidence>
<comment type="similarity">
    <text evidence="2">Belongs to the DODA-type extradiol aromatic ring-opening dioxygenase family.</text>
</comment>
<dbReference type="Proteomes" id="UP000030762">
    <property type="component" value="Unassembled WGS sequence"/>
</dbReference>
<name>T0QK40_SAPDV</name>
<dbReference type="AlphaFoldDB" id="T0QK40"/>
<dbReference type="InParanoid" id="T0QK40"/>
<protein>
    <recommendedName>
        <fullName evidence="6">Extradiol ring-cleavage dioxygenase class III enzyme subunit B domain-containing protein</fullName>
    </recommendedName>
</protein>
<keyword evidence="4" id="KW-0862">Zinc</keyword>
<dbReference type="InterPro" id="IPR014436">
    <property type="entry name" value="Extradiol_dOase_DODA"/>
</dbReference>
<dbReference type="PANTHER" id="PTHR30096">
    <property type="entry name" value="4,5-DOPA DIOXYGENASE EXTRADIOL-LIKE PROTEIN"/>
    <property type="match status" value="1"/>
</dbReference>
<evidence type="ECO:0000256" key="4">
    <source>
        <dbReference type="ARBA" id="ARBA00022833"/>
    </source>
</evidence>
<dbReference type="PANTHER" id="PTHR30096:SF0">
    <property type="entry name" value="4,5-DOPA DIOXYGENASE EXTRADIOL-LIKE PROTEIN"/>
    <property type="match status" value="1"/>
</dbReference>